<protein>
    <submittedName>
        <fullName evidence="2">Pilus assembly protein Flp/PilA</fullName>
    </submittedName>
</protein>
<feature type="transmembrane region" description="Helical" evidence="1">
    <location>
        <begin position="21"/>
        <end position="44"/>
    </location>
</feature>
<keyword evidence="3" id="KW-1185">Reference proteome</keyword>
<sequence>MSLGRVVHQLKRVRVCQRAATAVEYGLIVSLIVIAMMTALGTVADKTTSMWGNVTNAVIAH</sequence>
<keyword evidence="1" id="KW-0812">Transmembrane</keyword>
<gene>
    <name evidence="2" type="ORF">FHS92_000297</name>
</gene>
<dbReference type="InterPro" id="IPR007047">
    <property type="entry name" value="Flp_Fap"/>
</dbReference>
<evidence type="ECO:0000256" key="1">
    <source>
        <dbReference type="SAM" id="Phobius"/>
    </source>
</evidence>
<keyword evidence="1" id="KW-0472">Membrane</keyword>
<name>A0A841IWE5_9SPHN</name>
<comment type="caution">
    <text evidence="2">The sequence shown here is derived from an EMBL/GenBank/DDBJ whole genome shotgun (WGS) entry which is preliminary data.</text>
</comment>
<reference evidence="2 3" key="1">
    <citation type="submission" date="2020-08" db="EMBL/GenBank/DDBJ databases">
        <title>Genomic Encyclopedia of Type Strains, Phase IV (KMG-IV): sequencing the most valuable type-strain genomes for metagenomic binning, comparative biology and taxonomic classification.</title>
        <authorList>
            <person name="Goeker M."/>
        </authorList>
    </citation>
    <scope>NUCLEOTIDE SEQUENCE [LARGE SCALE GENOMIC DNA]</scope>
    <source>
        <strain evidence="2 3">DSM 102255</strain>
    </source>
</reference>
<evidence type="ECO:0000313" key="2">
    <source>
        <dbReference type="EMBL" id="MBB6122590.1"/>
    </source>
</evidence>
<dbReference type="Pfam" id="PF04964">
    <property type="entry name" value="Flp_Fap"/>
    <property type="match status" value="1"/>
</dbReference>
<dbReference type="AlphaFoldDB" id="A0A841IWE5"/>
<evidence type="ECO:0000313" key="3">
    <source>
        <dbReference type="Proteomes" id="UP000552700"/>
    </source>
</evidence>
<proteinExistence type="predicted"/>
<dbReference type="EMBL" id="JACIJP010000001">
    <property type="protein sequence ID" value="MBB6122590.1"/>
    <property type="molecule type" value="Genomic_DNA"/>
</dbReference>
<keyword evidence="1" id="KW-1133">Transmembrane helix</keyword>
<dbReference type="Proteomes" id="UP000552700">
    <property type="component" value="Unassembled WGS sequence"/>
</dbReference>
<organism evidence="2 3">
    <name type="scientific">Sphingobium subterraneum</name>
    <dbReference type="NCBI Taxonomy" id="627688"/>
    <lineage>
        <taxon>Bacteria</taxon>
        <taxon>Pseudomonadati</taxon>
        <taxon>Pseudomonadota</taxon>
        <taxon>Alphaproteobacteria</taxon>
        <taxon>Sphingomonadales</taxon>
        <taxon>Sphingomonadaceae</taxon>
        <taxon>Sphingobium</taxon>
    </lineage>
</organism>
<accession>A0A841IWE5</accession>